<accession>A0ABR3W732</accession>
<comment type="caution">
    <text evidence="1">The sequence shown here is derived from an EMBL/GenBank/DDBJ whole genome shotgun (WGS) entry which is preliminary data.</text>
</comment>
<dbReference type="Proteomes" id="UP001586593">
    <property type="component" value="Unassembled WGS sequence"/>
</dbReference>
<sequence>MPRWCSSADRKNCAPKSASVTASWSMMVSDPMPANTRFLAISLARAFMVMRRMLALRIFSWAFMPHRRICLSYKAISSEQVVPRSVGLPLLVFQPAPEGGTKTKGTVHLRRALLTCTDRVSWYRQAAAVVEDVGRRRGHHAVGDRGVHGLSAVRKILVRRLRPCRPFPSSSSSFFFFFKKKKKEFKISA</sequence>
<evidence type="ECO:0000313" key="2">
    <source>
        <dbReference type="Proteomes" id="UP001586593"/>
    </source>
</evidence>
<dbReference type="EMBL" id="JAZHXJ010000647">
    <property type="protein sequence ID" value="KAL1854898.1"/>
    <property type="molecule type" value="Genomic_DNA"/>
</dbReference>
<evidence type="ECO:0000313" key="1">
    <source>
        <dbReference type="EMBL" id="KAL1854898.1"/>
    </source>
</evidence>
<gene>
    <name evidence="1" type="ORF">VTK73DRAFT_8645</name>
</gene>
<keyword evidence="2" id="KW-1185">Reference proteome</keyword>
<name>A0ABR3W732_9PEZI</name>
<protein>
    <submittedName>
        <fullName evidence="1">Uncharacterized protein</fullName>
    </submittedName>
</protein>
<reference evidence="1 2" key="1">
    <citation type="journal article" date="2024" name="Commun. Biol.">
        <title>Comparative genomic analysis of thermophilic fungi reveals convergent evolutionary adaptations and gene losses.</title>
        <authorList>
            <person name="Steindorff A.S."/>
            <person name="Aguilar-Pontes M.V."/>
            <person name="Robinson A.J."/>
            <person name="Andreopoulos B."/>
            <person name="LaButti K."/>
            <person name="Kuo A."/>
            <person name="Mondo S."/>
            <person name="Riley R."/>
            <person name="Otillar R."/>
            <person name="Haridas S."/>
            <person name="Lipzen A."/>
            <person name="Grimwood J."/>
            <person name="Schmutz J."/>
            <person name="Clum A."/>
            <person name="Reid I.D."/>
            <person name="Moisan M.C."/>
            <person name="Butler G."/>
            <person name="Nguyen T.T.M."/>
            <person name="Dewar K."/>
            <person name="Conant G."/>
            <person name="Drula E."/>
            <person name="Henrissat B."/>
            <person name="Hansel C."/>
            <person name="Singer S."/>
            <person name="Hutchinson M.I."/>
            <person name="de Vries R.P."/>
            <person name="Natvig D.O."/>
            <person name="Powell A.J."/>
            <person name="Tsang A."/>
            <person name="Grigoriev I.V."/>
        </authorList>
    </citation>
    <scope>NUCLEOTIDE SEQUENCE [LARGE SCALE GENOMIC DNA]</scope>
    <source>
        <strain evidence="1 2">ATCC 24622</strain>
    </source>
</reference>
<proteinExistence type="predicted"/>
<organism evidence="1 2">
    <name type="scientific">Phialemonium thermophilum</name>
    <dbReference type="NCBI Taxonomy" id="223376"/>
    <lineage>
        <taxon>Eukaryota</taxon>
        <taxon>Fungi</taxon>
        <taxon>Dikarya</taxon>
        <taxon>Ascomycota</taxon>
        <taxon>Pezizomycotina</taxon>
        <taxon>Sordariomycetes</taxon>
        <taxon>Sordariomycetidae</taxon>
        <taxon>Cephalothecales</taxon>
        <taxon>Cephalothecaceae</taxon>
        <taxon>Phialemonium</taxon>
    </lineage>
</organism>